<organism evidence="1 2">
    <name type="scientific">Aliidiomarina taiwanensis</name>
    <dbReference type="NCBI Taxonomy" id="946228"/>
    <lineage>
        <taxon>Bacteria</taxon>
        <taxon>Pseudomonadati</taxon>
        <taxon>Pseudomonadota</taxon>
        <taxon>Gammaproteobacteria</taxon>
        <taxon>Alteromonadales</taxon>
        <taxon>Idiomarinaceae</taxon>
        <taxon>Aliidiomarina</taxon>
    </lineage>
</organism>
<evidence type="ECO:0000313" key="1">
    <source>
        <dbReference type="EMBL" id="RUO37076.1"/>
    </source>
</evidence>
<evidence type="ECO:0000313" key="2">
    <source>
        <dbReference type="Proteomes" id="UP000286976"/>
    </source>
</evidence>
<name>A0A432WTI4_9GAMM</name>
<reference evidence="1 2" key="1">
    <citation type="journal article" date="2011" name="Front. Microbiol.">
        <title>Genomic signatures of strain selection and enhancement in Bacillus atrophaeus var. globigii, a historical biowarfare simulant.</title>
        <authorList>
            <person name="Gibbons H.S."/>
            <person name="Broomall S.M."/>
            <person name="McNew L.A."/>
            <person name="Daligault H."/>
            <person name="Chapman C."/>
            <person name="Bruce D."/>
            <person name="Karavis M."/>
            <person name="Krepps M."/>
            <person name="McGregor P.A."/>
            <person name="Hong C."/>
            <person name="Park K.H."/>
            <person name="Akmal A."/>
            <person name="Feldman A."/>
            <person name="Lin J.S."/>
            <person name="Chang W.E."/>
            <person name="Higgs B.W."/>
            <person name="Demirev P."/>
            <person name="Lindquist J."/>
            <person name="Liem A."/>
            <person name="Fochler E."/>
            <person name="Read T.D."/>
            <person name="Tapia R."/>
            <person name="Johnson S."/>
            <person name="Bishop-Lilly K.A."/>
            <person name="Detter C."/>
            <person name="Han C."/>
            <person name="Sozhamannan S."/>
            <person name="Rosenzweig C.N."/>
            <person name="Skowronski E.W."/>
        </authorList>
    </citation>
    <scope>NUCLEOTIDE SEQUENCE [LARGE SCALE GENOMIC DNA]</scope>
    <source>
        <strain evidence="1 2">AIT1</strain>
    </source>
</reference>
<protein>
    <submittedName>
        <fullName evidence="1">Uncharacterized protein</fullName>
    </submittedName>
</protein>
<gene>
    <name evidence="1" type="ORF">CWE15_11755</name>
</gene>
<dbReference type="AlphaFoldDB" id="A0A432WTI4"/>
<keyword evidence="2" id="KW-1185">Reference proteome</keyword>
<proteinExistence type="predicted"/>
<dbReference type="EMBL" id="PIPQ01000016">
    <property type="protein sequence ID" value="RUO37076.1"/>
    <property type="molecule type" value="Genomic_DNA"/>
</dbReference>
<sequence>MRTMFLVLSITWLSSGLDKDEGLERVIIGNSPAMSAEAVYVGKTEEMPFGEDFIIAIQPKLAKSGEVVVPISVREALENMRSALPSWYLHALATSNGSDECSVIVNEVDYTTVVESWFWVNWNLDIENSPVRRELHSLGIIPGFENMIMLSAVSMGFCEYIKTGDIVAGLRVIESYSGLEE</sequence>
<accession>A0A432WTI4</accession>
<dbReference type="Proteomes" id="UP000286976">
    <property type="component" value="Unassembled WGS sequence"/>
</dbReference>
<comment type="caution">
    <text evidence="1">The sequence shown here is derived from an EMBL/GenBank/DDBJ whole genome shotgun (WGS) entry which is preliminary data.</text>
</comment>
<dbReference type="RefSeq" id="WP_126758269.1">
    <property type="nucleotide sequence ID" value="NZ_PIPQ01000016.1"/>
</dbReference>